<organism evidence="1 2">
    <name type="scientific">Pseudomonas segetis</name>
    <dbReference type="NCBI Taxonomy" id="298908"/>
    <lineage>
        <taxon>Bacteria</taxon>
        <taxon>Pseudomonadati</taxon>
        <taxon>Pseudomonadota</taxon>
        <taxon>Gammaproteobacteria</taxon>
        <taxon>Pseudomonadales</taxon>
        <taxon>Pseudomonadaceae</taxon>
        <taxon>Pseudomonas</taxon>
    </lineage>
</organism>
<dbReference type="Proteomes" id="UP000242915">
    <property type="component" value="Unassembled WGS sequence"/>
</dbReference>
<keyword evidence="2" id="KW-1185">Reference proteome</keyword>
<gene>
    <name evidence="1" type="ORF">SAMN05216255_1632</name>
</gene>
<sequence length="54" mass="5807">MCQQRAVAKYKGLSHGLSILACLKCSGFCSRARQATYNGKSIASRLPSNRASTD</sequence>
<proteinExistence type="predicted"/>
<reference evidence="2" key="1">
    <citation type="submission" date="2017-06" db="EMBL/GenBank/DDBJ databases">
        <authorList>
            <person name="Varghese N."/>
            <person name="Submissions S."/>
        </authorList>
    </citation>
    <scope>NUCLEOTIDE SEQUENCE [LARGE SCALE GENOMIC DNA]</scope>
    <source>
        <strain evidence="2">CIP 108523</strain>
    </source>
</reference>
<evidence type="ECO:0000313" key="2">
    <source>
        <dbReference type="Proteomes" id="UP000242915"/>
    </source>
</evidence>
<dbReference type="EMBL" id="FZOG01000002">
    <property type="protein sequence ID" value="SNS17883.1"/>
    <property type="molecule type" value="Genomic_DNA"/>
</dbReference>
<name>A0A239CEW2_9PSED</name>
<protein>
    <submittedName>
        <fullName evidence="1">Uncharacterized protein</fullName>
    </submittedName>
</protein>
<dbReference type="AlphaFoldDB" id="A0A239CEW2"/>
<evidence type="ECO:0000313" key="1">
    <source>
        <dbReference type="EMBL" id="SNS17883.1"/>
    </source>
</evidence>
<dbReference type="PROSITE" id="PS51257">
    <property type="entry name" value="PROKAR_LIPOPROTEIN"/>
    <property type="match status" value="1"/>
</dbReference>
<accession>A0A239CEW2</accession>